<dbReference type="Proteomes" id="UP000184501">
    <property type="component" value="Unassembled WGS sequence"/>
</dbReference>
<dbReference type="GO" id="GO:0008168">
    <property type="term" value="F:methyltransferase activity"/>
    <property type="evidence" value="ECO:0007669"/>
    <property type="project" value="UniProtKB-KW"/>
</dbReference>
<keyword evidence="4" id="KW-0830">Ubiquinone</keyword>
<dbReference type="InterPro" id="IPR041698">
    <property type="entry name" value="Methyltransf_25"/>
</dbReference>
<evidence type="ECO:0000259" key="3">
    <source>
        <dbReference type="Pfam" id="PF13649"/>
    </source>
</evidence>
<gene>
    <name evidence="4" type="ORF">SAMN05444320_105515</name>
</gene>
<dbReference type="PANTHER" id="PTHR43861:SF1">
    <property type="entry name" value="TRANS-ACONITATE 2-METHYLTRANSFERASE"/>
    <property type="match status" value="1"/>
</dbReference>
<evidence type="ECO:0000313" key="4">
    <source>
        <dbReference type="EMBL" id="SHF92931.1"/>
    </source>
</evidence>
<protein>
    <submittedName>
        <fullName evidence="4">Ubiquinone/menaquinone biosynthesis C-methylase UbiE</fullName>
    </submittedName>
</protein>
<dbReference type="Pfam" id="PF13649">
    <property type="entry name" value="Methyltransf_25"/>
    <property type="match status" value="1"/>
</dbReference>
<keyword evidence="2" id="KW-0808">Transferase</keyword>
<accession>A0A1M5FP47</accession>
<organism evidence="4 5">
    <name type="scientific">Streptoalloteichus hindustanus</name>
    <dbReference type="NCBI Taxonomy" id="2017"/>
    <lineage>
        <taxon>Bacteria</taxon>
        <taxon>Bacillati</taxon>
        <taxon>Actinomycetota</taxon>
        <taxon>Actinomycetes</taxon>
        <taxon>Pseudonocardiales</taxon>
        <taxon>Pseudonocardiaceae</taxon>
        <taxon>Streptoalloteichus</taxon>
    </lineage>
</organism>
<dbReference type="CDD" id="cd02440">
    <property type="entry name" value="AdoMet_MTases"/>
    <property type="match status" value="1"/>
</dbReference>
<dbReference type="SUPFAM" id="SSF53335">
    <property type="entry name" value="S-adenosyl-L-methionine-dependent methyltransferases"/>
    <property type="match status" value="1"/>
</dbReference>
<evidence type="ECO:0000256" key="2">
    <source>
        <dbReference type="ARBA" id="ARBA00022679"/>
    </source>
</evidence>
<evidence type="ECO:0000313" key="5">
    <source>
        <dbReference type="Proteomes" id="UP000184501"/>
    </source>
</evidence>
<dbReference type="PANTHER" id="PTHR43861">
    <property type="entry name" value="TRANS-ACONITATE 2-METHYLTRANSFERASE-RELATED"/>
    <property type="match status" value="1"/>
</dbReference>
<keyword evidence="1 4" id="KW-0489">Methyltransferase</keyword>
<dbReference type="EMBL" id="FQVN01000005">
    <property type="protein sequence ID" value="SHF92931.1"/>
    <property type="molecule type" value="Genomic_DNA"/>
</dbReference>
<proteinExistence type="predicted"/>
<reference evidence="4 5" key="1">
    <citation type="submission" date="2016-11" db="EMBL/GenBank/DDBJ databases">
        <authorList>
            <person name="Jaros S."/>
            <person name="Januszkiewicz K."/>
            <person name="Wedrychowicz H."/>
        </authorList>
    </citation>
    <scope>NUCLEOTIDE SEQUENCE [LARGE SCALE GENOMIC DNA]</scope>
    <source>
        <strain evidence="4 5">DSM 44523</strain>
    </source>
</reference>
<dbReference type="AlphaFoldDB" id="A0A1M5FP47"/>
<sequence>MPRDVAPFDAGFGARGQRVIVSGVTELSAPNDTAAAYDAVASLYAELFSDVLADLPMERALLAAFAELVQAHGAGPVADIGCGPGHVTAHMQALGPTTFGIDLSSAMIALARQAHPELRFDEGTMTALEIADGVLGGVLALYSVIHLHPRQLPAVFAEFWRVLAPGGHLLLGFFAGDDPQPREFDHKVALAYRWSPDSLADLLRQAGFVEVGRLLREPREGERFQQAHLLVRKPQEL</sequence>
<dbReference type="GO" id="GO:0032259">
    <property type="term" value="P:methylation"/>
    <property type="evidence" value="ECO:0007669"/>
    <property type="project" value="UniProtKB-KW"/>
</dbReference>
<feature type="domain" description="Methyltransferase" evidence="3">
    <location>
        <begin position="77"/>
        <end position="167"/>
    </location>
</feature>
<keyword evidence="5" id="KW-1185">Reference proteome</keyword>
<dbReference type="InterPro" id="IPR029063">
    <property type="entry name" value="SAM-dependent_MTases_sf"/>
</dbReference>
<dbReference type="STRING" id="2017.SAMN05444320_105515"/>
<evidence type="ECO:0000256" key="1">
    <source>
        <dbReference type="ARBA" id="ARBA00022603"/>
    </source>
</evidence>
<dbReference type="Gene3D" id="3.40.50.150">
    <property type="entry name" value="Vaccinia Virus protein VP39"/>
    <property type="match status" value="1"/>
</dbReference>
<name>A0A1M5FP47_STRHI</name>